<protein>
    <submittedName>
        <fullName evidence="1">Uncharacterized protein</fullName>
    </submittedName>
</protein>
<organism evidence="1 2">
    <name type="scientific">Pseudomonas thivervalensis</name>
    <dbReference type="NCBI Taxonomy" id="86265"/>
    <lineage>
        <taxon>Bacteria</taxon>
        <taxon>Pseudomonadati</taxon>
        <taxon>Pseudomonadota</taxon>
        <taxon>Gammaproteobacteria</taxon>
        <taxon>Pseudomonadales</taxon>
        <taxon>Pseudomonadaceae</taxon>
        <taxon>Pseudomonas</taxon>
    </lineage>
</organism>
<reference evidence="2" key="1">
    <citation type="journal article" date="2021" name="Front. Microbiol.">
        <title>Genomic Analysis of the 1-Aminocyclopropane-1-Carboxylate Deaminase-Producing Pseudomonas thivervalensis SC5 Reveals Its Multifaceted Roles in Soil and in Beneficial Interactions With Plants.</title>
        <authorList>
            <person name="Nascimento F.X."/>
            <person name="Uron P."/>
            <person name="Glick B.R."/>
            <person name="Giachini A."/>
            <person name="Rossi M.J."/>
        </authorList>
    </citation>
    <scope>NUCLEOTIDE SEQUENCE [LARGE SCALE GENOMIC DNA]</scope>
    <source>
        <strain evidence="2">PLM3</strain>
    </source>
</reference>
<dbReference type="Proteomes" id="UP000251666">
    <property type="component" value="Chromosome"/>
</dbReference>
<keyword evidence="2" id="KW-1185">Reference proteome</keyword>
<name>A0A2Z4ZRA1_9PSED</name>
<dbReference type="EMBL" id="CP022202">
    <property type="protein sequence ID" value="AXA60855.1"/>
    <property type="molecule type" value="Genomic_DNA"/>
</dbReference>
<accession>A0A2Z4ZRA1</accession>
<dbReference type="AlphaFoldDB" id="A0A2Z4ZRA1"/>
<proteinExistence type="predicted"/>
<evidence type="ECO:0000313" key="2">
    <source>
        <dbReference type="Proteomes" id="UP000251666"/>
    </source>
</evidence>
<gene>
    <name evidence="1" type="ORF">CEQ51_12520</name>
</gene>
<sequence length="60" mass="6508">MGADVISPTMLGSSSVPLRHCLAFPLHHLYSRPSEIIIFSGPRLDRTSVVLPHRGTQVGV</sequence>
<dbReference type="KEGG" id="pthv:CE140_12645"/>
<evidence type="ECO:0000313" key="1">
    <source>
        <dbReference type="EMBL" id="AXA60855.1"/>
    </source>
</evidence>